<sequence>MLDRCAIFRPQADFTRSYSVNKSATIVSASLVSPLCAADSMRRAASESASAPTLALEDFSVSAAWLSRLACCRATLSCSWVTSLAASPLKIDQ</sequence>
<dbReference type="KEGG" id="xfa:XF_0396"/>
<dbReference type="Proteomes" id="UP000000812">
    <property type="component" value="Chromosome"/>
</dbReference>
<dbReference type="STRING" id="160492.XF_0396"/>
<evidence type="ECO:0000313" key="1">
    <source>
        <dbReference type="EMBL" id="AAF83206.1"/>
    </source>
</evidence>
<dbReference type="EMBL" id="AE003849">
    <property type="protein sequence ID" value="AAF83206.1"/>
    <property type="molecule type" value="Genomic_DNA"/>
</dbReference>
<protein>
    <submittedName>
        <fullName evidence="1">Uncharacterized protein</fullName>
    </submittedName>
</protein>
<reference evidence="1 2" key="1">
    <citation type="journal article" date="2000" name="Nature">
        <title>The genome sequence of the plant pathogen Xylella fastidiosa.</title>
        <authorList>
            <person name="Simpson A.J."/>
            <person name="Reinach F.C."/>
            <person name="Arruda P."/>
            <person name="Abreu F.A."/>
            <person name="Acencio M."/>
            <person name="Alvarenga R."/>
            <person name="Alves L.M."/>
            <person name="Araya J.E."/>
            <person name="Baia G.S."/>
            <person name="Baptista C.S."/>
            <person name="Barros M.H."/>
            <person name="Bonaccorsi E.D."/>
            <person name="Bordin S."/>
            <person name="Bove J.M."/>
            <person name="Briones M.R."/>
            <person name="Bueno M.R."/>
            <person name="Camargo A.A."/>
            <person name="Camargo L.E."/>
            <person name="Carraro D.M."/>
            <person name="Carrer H."/>
            <person name="Colauto N.B."/>
            <person name="Colombo C."/>
            <person name="Costa F.F."/>
            <person name="Costa M.C."/>
            <person name="Costa-Neto C.M."/>
            <person name="Coutinho L.L."/>
            <person name="Cristofani M."/>
            <person name="Dias-Neto E."/>
            <person name="Docena C."/>
            <person name="El-Dorry H."/>
            <person name="Facincani A.P."/>
            <person name="Ferreira A.J."/>
            <person name="Ferreira V.C."/>
            <person name="Ferro J.A."/>
            <person name="Fraga J.S."/>
            <person name="Franca S.C."/>
            <person name="Franco M.C."/>
            <person name="Frohme M."/>
            <person name="Furlan L.R."/>
            <person name="Garnier M."/>
            <person name="Goldman G.H."/>
            <person name="Goldman M.H."/>
            <person name="Gomes S.L."/>
            <person name="Gruber A."/>
            <person name="Ho P.L."/>
            <person name="Hoheisel J.D."/>
            <person name="Junqueira M.L."/>
            <person name="Kemper E.L."/>
            <person name="Kitajima J.P."/>
            <person name="Krieger J.E."/>
            <person name="Kuramae E.E."/>
            <person name="Laigret F."/>
            <person name="Lambais M.R."/>
            <person name="Leite L.C."/>
            <person name="Lemos E.G."/>
            <person name="Lemos M.V."/>
            <person name="Lopes S.A."/>
            <person name="Lopes C.R."/>
            <person name="Machado J.A."/>
            <person name="Machado M.A."/>
            <person name="Madeira A.M."/>
            <person name="Madeira H.M."/>
            <person name="Marino C.L."/>
            <person name="Marques M.V."/>
            <person name="Martins E.A."/>
            <person name="Martins E.M."/>
            <person name="Matsukuma A.Y."/>
            <person name="Menck C.F."/>
            <person name="Miracca E.C."/>
            <person name="Miyaki C.Y."/>
            <person name="Monteriro-Vitorello C.B."/>
            <person name="Moon D.H."/>
            <person name="Nagai M.A."/>
            <person name="Nascimento A.L."/>
            <person name="Netto L.E."/>
            <person name="Nhani A.Jr."/>
            <person name="Nobrega F.G."/>
            <person name="Nunes L.R."/>
            <person name="Oliveira M.A."/>
            <person name="de Oliveira M.C."/>
            <person name="de Oliveira R.C."/>
            <person name="Palmieri D.A."/>
            <person name="Paris A."/>
            <person name="Peixoto B.R."/>
            <person name="Pereira G.A."/>
            <person name="Pereira H.A.Jr."/>
            <person name="Pesquero J.B."/>
            <person name="Quaggio R.B."/>
            <person name="Roberto P.G."/>
            <person name="Rodrigues V."/>
            <person name="de M Rosa A.J."/>
            <person name="de Rosa V.E.Jr."/>
            <person name="de Sa R.G."/>
            <person name="Santelli R.V."/>
            <person name="Sawasaki H.E."/>
            <person name="da Silva A.C."/>
            <person name="da Silva A.M."/>
            <person name="da Silva F.R."/>
            <person name="da Silva W.A.Jr."/>
            <person name="da Silveira J.F."/>
            <person name="Silvestri M.L."/>
            <person name="Siqueira W.J."/>
            <person name="de Souza A.A."/>
            <person name="de Souza A.P."/>
            <person name="Terenzi M.F."/>
            <person name="Truffi D."/>
            <person name="Tsai S.M."/>
            <person name="Tsuhako M.H."/>
            <person name="Vallada H."/>
            <person name="Van Sluys M.A."/>
            <person name="Verjovski-Almeida S."/>
            <person name="Vettore A.L."/>
            <person name="Zago M.A."/>
            <person name="Zatz M."/>
            <person name="Meidanis J."/>
            <person name="Setubal J.C."/>
        </authorList>
    </citation>
    <scope>NUCLEOTIDE SEQUENCE [LARGE SCALE GENOMIC DNA]</scope>
    <source>
        <strain evidence="1 2">9a5c</strain>
    </source>
</reference>
<name>Q9PGA6_XYLFA</name>
<accession>Q9PGA6</accession>
<dbReference type="AlphaFoldDB" id="Q9PGA6"/>
<dbReference type="HOGENOM" id="CLU_2398928_0_0_6"/>
<organism evidence="1 2">
    <name type="scientific">Xylella fastidiosa (strain 9a5c)</name>
    <dbReference type="NCBI Taxonomy" id="160492"/>
    <lineage>
        <taxon>Bacteria</taxon>
        <taxon>Pseudomonadati</taxon>
        <taxon>Pseudomonadota</taxon>
        <taxon>Gammaproteobacteria</taxon>
        <taxon>Lysobacterales</taxon>
        <taxon>Lysobacteraceae</taxon>
        <taxon>Xylella</taxon>
    </lineage>
</organism>
<proteinExistence type="predicted"/>
<evidence type="ECO:0000313" key="2">
    <source>
        <dbReference type="Proteomes" id="UP000000812"/>
    </source>
</evidence>
<gene>
    <name evidence="1" type="ordered locus">XF_0396</name>
</gene>
<dbReference type="PIR" id="A82811">
    <property type="entry name" value="A82811"/>
</dbReference>